<dbReference type="Pfam" id="PF14617">
    <property type="entry name" value="CMS1"/>
    <property type="match status" value="1"/>
</dbReference>
<dbReference type="AlphaFoldDB" id="A0A1Y1Y293"/>
<evidence type="ECO:0000313" key="2">
    <source>
        <dbReference type="EMBL" id="ORX91995.1"/>
    </source>
</evidence>
<protein>
    <submittedName>
        <fullName evidence="2">U3-containing 90S pre-ribosomal complex subunit-domain containing protein</fullName>
    </submittedName>
</protein>
<dbReference type="Gene3D" id="3.40.50.300">
    <property type="entry name" value="P-loop containing nucleotide triphosphate hydrolases"/>
    <property type="match status" value="1"/>
</dbReference>
<dbReference type="Proteomes" id="UP000193144">
    <property type="component" value="Unassembled WGS sequence"/>
</dbReference>
<dbReference type="PANTHER" id="PTHR24030:SF0">
    <property type="entry name" value="PROTEIN CMSS1"/>
    <property type="match status" value="1"/>
</dbReference>
<proteinExistence type="predicted"/>
<feature type="compositionally biased region" description="Basic residues" evidence="1">
    <location>
        <begin position="41"/>
        <end position="55"/>
    </location>
</feature>
<comment type="caution">
    <text evidence="2">The sequence shown here is derived from an EMBL/GenBank/DDBJ whole genome shotgun (WGS) entry which is preliminary data.</text>
</comment>
<keyword evidence="3" id="KW-1185">Reference proteome</keyword>
<sequence length="281" mass="31339">MSDSENEGGIPLLDPEFDSTSTSKKRQRDLEPGADADAKKAIKKAKRKEKKKQKLKATNNIDEDDLDQELGVNRAFEKMDSQLLADYINSRTRHYGKELSSLELEDKFIPAHTIKDASSWTKPRTLENLAAFLKKQSKDLKPTPAKPCGAPHTLIVTSSGIRAADTFRALKSGLPAQGVQKANVAKLFAKHMKLKEQVDLLKKSNIDFGVGTPDRLSALLDQNALSVANLKRIVVDVSYIDQKKRGILDMRELHEPLIKLLLRGDFMGEDQQDAGDLLVFY</sequence>
<evidence type="ECO:0000256" key="1">
    <source>
        <dbReference type="SAM" id="MobiDB-lite"/>
    </source>
</evidence>
<accession>A0A1Y1Y293</accession>
<evidence type="ECO:0000313" key="3">
    <source>
        <dbReference type="Proteomes" id="UP000193144"/>
    </source>
</evidence>
<dbReference type="InterPro" id="IPR027417">
    <property type="entry name" value="P-loop_NTPase"/>
</dbReference>
<feature type="region of interest" description="Disordered" evidence="1">
    <location>
        <begin position="1"/>
        <end position="58"/>
    </location>
</feature>
<dbReference type="GO" id="GO:0030686">
    <property type="term" value="C:90S preribosome"/>
    <property type="evidence" value="ECO:0007669"/>
    <property type="project" value="TreeGrafter"/>
</dbReference>
<dbReference type="PANTHER" id="PTHR24030">
    <property type="entry name" value="PROTEIN CMSS1"/>
    <property type="match status" value="1"/>
</dbReference>
<feature type="compositionally biased region" description="Basic and acidic residues" evidence="1">
    <location>
        <begin position="28"/>
        <end position="40"/>
    </location>
</feature>
<dbReference type="STRING" id="1231657.A0A1Y1Y293"/>
<dbReference type="OrthoDB" id="1929311at2759"/>
<name>A0A1Y1Y293_9PLEO</name>
<dbReference type="EMBL" id="MCFA01000423">
    <property type="protein sequence ID" value="ORX91995.1"/>
    <property type="molecule type" value="Genomic_DNA"/>
</dbReference>
<reference evidence="2 3" key="1">
    <citation type="submission" date="2016-07" db="EMBL/GenBank/DDBJ databases">
        <title>Pervasive Adenine N6-methylation of Active Genes in Fungi.</title>
        <authorList>
            <consortium name="DOE Joint Genome Institute"/>
            <person name="Mondo S.J."/>
            <person name="Dannebaum R.O."/>
            <person name="Kuo R.C."/>
            <person name="Labutti K."/>
            <person name="Haridas S."/>
            <person name="Kuo A."/>
            <person name="Salamov A."/>
            <person name="Ahrendt S.R."/>
            <person name="Lipzen A."/>
            <person name="Sullivan W."/>
            <person name="Andreopoulos W.B."/>
            <person name="Clum A."/>
            <person name="Lindquist E."/>
            <person name="Daum C."/>
            <person name="Ramamoorthy G.K."/>
            <person name="Gryganskyi A."/>
            <person name="Culley D."/>
            <person name="Magnuson J.K."/>
            <person name="James T.Y."/>
            <person name="O'Malley M.A."/>
            <person name="Stajich J.E."/>
            <person name="Spatafora J.W."/>
            <person name="Visel A."/>
            <person name="Grigoriev I.V."/>
        </authorList>
    </citation>
    <scope>NUCLEOTIDE SEQUENCE [LARGE SCALE GENOMIC DNA]</scope>
    <source>
        <strain evidence="2 3">CBS 115471</strain>
    </source>
</reference>
<organism evidence="2 3">
    <name type="scientific">Clohesyomyces aquaticus</name>
    <dbReference type="NCBI Taxonomy" id="1231657"/>
    <lineage>
        <taxon>Eukaryota</taxon>
        <taxon>Fungi</taxon>
        <taxon>Dikarya</taxon>
        <taxon>Ascomycota</taxon>
        <taxon>Pezizomycotina</taxon>
        <taxon>Dothideomycetes</taxon>
        <taxon>Pleosporomycetidae</taxon>
        <taxon>Pleosporales</taxon>
        <taxon>Lindgomycetaceae</taxon>
        <taxon>Clohesyomyces</taxon>
    </lineage>
</organism>
<gene>
    <name evidence="2" type="ORF">BCR34DRAFT_608902</name>
</gene>
<dbReference type="GO" id="GO:0005634">
    <property type="term" value="C:nucleus"/>
    <property type="evidence" value="ECO:0007669"/>
    <property type="project" value="TreeGrafter"/>
</dbReference>
<dbReference type="InterPro" id="IPR032704">
    <property type="entry name" value="Cms1"/>
</dbReference>